<organism evidence="8 9">
    <name type="scientific">Burkholderia glumae</name>
    <name type="common">Pseudomonas glumae</name>
    <dbReference type="NCBI Taxonomy" id="337"/>
    <lineage>
        <taxon>Bacteria</taxon>
        <taxon>Pseudomonadati</taxon>
        <taxon>Pseudomonadota</taxon>
        <taxon>Betaproteobacteria</taxon>
        <taxon>Burkholderiales</taxon>
        <taxon>Burkholderiaceae</taxon>
        <taxon>Burkholderia</taxon>
    </lineage>
</organism>
<evidence type="ECO:0000256" key="6">
    <source>
        <dbReference type="ARBA" id="ARBA00023295"/>
    </source>
</evidence>
<dbReference type="PROSITE" id="PS50231">
    <property type="entry name" value="RICIN_B_LECTIN"/>
    <property type="match status" value="1"/>
</dbReference>
<feature type="domain" description="F5/8 type C" evidence="7">
    <location>
        <begin position="283"/>
        <end position="440"/>
    </location>
</feature>
<dbReference type="InterPro" id="IPR057739">
    <property type="entry name" value="Glyco_hydro_29_N"/>
</dbReference>
<dbReference type="InterPro" id="IPR016286">
    <property type="entry name" value="FUC_metazoa-typ"/>
</dbReference>
<dbReference type="Pfam" id="PF00754">
    <property type="entry name" value="F5_F8_type_C"/>
    <property type="match status" value="1"/>
</dbReference>
<keyword evidence="6" id="KW-0326">Glycosidase</keyword>
<dbReference type="PRINTS" id="PR00741">
    <property type="entry name" value="GLHYDRLASE29"/>
</dbReference>
<dbReference type="AlphaFoldDB" id="A0AAQ0BSD8"/>
<dbReference type="Gene3D" id="2.80.10.50">
    <property type="match status" value="1"/>
</dbReference>
<evidence type="ECO:0000256" key="4">
    <source>
        <dbReference type="ARBA" id="ARBA00022729"/>
    </source>
</evidence>
<protein>
    <recommendedName>
        <fullName evidence="3">alpha-L-fucosidase</fullName>
        <ecNumber evidence="3">3.2.1.51</ecNumber>
    </recommendedName>
</protein>
<dbReference type="SUPFAM" id="SSF49785">
    <property type="entry name" value="Galactose-binding domain-like"/>
    <property type="match status" value="1"/>
</dbReference>
<keyword evidence="4" id="KW-0732">Signal</keyword>
<dbReference type="GO" id="GO:0006004">
    <property type="term" value="P:fucose metabolic process"/>
    <property type="evidence" value="ECO:0007669"/>
    <property type="project" value="InterPro"/>
</dbReference>
<accession>A0AAQ0BSD8</accession>
<evidence type="ECO:0000256" key="1">
    <source>
        <dbReference type="ARBA" id="ARBA00004071"/>
    </source>
</evidence>
<dbReference type="EMBL" id="CP065600">
    <property type="protein sequence ID" value="QPQ91270.1"/>
    <property type="molecule type" value="Genomic_DNA"/>
</dbReference>
<comment type="similarity">
    <text evidence="2">Belongs to the glycosyl hydrolase 29 family.</text>
</comment>
<dbReference type="EC" id="3.2.1.51" evidence="3"/>
<dbReference type="CDD" id="cd00161">
    <property type="entry name" value="beta-trefoil_Ricin-like"/>
    <property type="match status" value="1"/>
</dbReference>
<dbReference type="GO" id="GO:0005764">
    <property type="term" value="C:lysosome"/>
    <property type="evidence" value="ECO:0007669"/>
    <property type="project" value="TreeGrafter"/>
</dbReference>
<dbReference type="InterPro" id="IPR035992">
    <property type="entry name" value="Ricin_B-like_lectins"/>
</dbReference>
<dbReference type="GO" id="GO:0016139">
    <property type="term" value="P:glycoside catabolic process"/>
    <property type="evidence" value="ECO:0007669"/>
    <property type="project" value="TreeGrafter"/>
</dbReference>
<reference evidence="8 9" key="1">
    <citation type="submission" date="2020-12" db="EMBL/GenBank/DDBJ databases">
        <title>FDA dAtabase for Regulatory Grade micrObial Sequences (FDA-ARGOS): Supporting development and validation of Infectious Disease Dx tests.</title>
        <authorList>
            <person name="Minogue T."/>
            <person name="Wolcott M."/>
            <person name="Wasieloski L."/>
            <person name="Aguilar W."/>
            <person name="Moore D."/>
            <person name="Jaissle J."/>
            <person name="Tallon L."/>
            <person name="Sadzewicz L."/>
            <person name="Zhao X."/>
            <person name="Boylan J."/>
            <person name="Ott S."/>
            <person name="Bowen H."/>
            <person name="Vavikolanu K."/>
            <person name="Mehta A."/>
            <person name="Aluvathingal J."/>
            <person name="Nadendla S."/>
            <person name="Yan Y."/>
            <person name="Sichtig H."/>
        </authorList>
    </citation>
    <scope>NUCLEOTIDE SEQUENCE [LARGE SCALE GENOMIC DNA]</scope>
    <source>
        <strain evidence="8 9">FDAARGOS_949</strain>
    </source>
</reference>
<keyword evidence="5" id="KW-0378">Hydrolase</keyword>
<proteinExistence type="inferred from homology"/>
<name>A0AAQ0BSD8_BURGL</name>
<dbReference type="PROSITE" id="PS50022">
    <property type="entry name" value="FA58C_3"/>
    <property type="match status" value="1"/>
</dbReference>
<dbReference type="SMART" id="SM00458">
    <property type="entry name" value="RICIN"/>
    <property type="match status" value="1"/>
</dbReference>
<dbReference type="SUPFAM" id="SSF50370">
    <property type="entry name" value="Ricin B-like lectins"/>
    <property type="match status" value="1"/>
</dbReference>
<dbReference type="PANTHER" id="PTHR10030">
    <property type="entry name" value="ALPHA-L-FUCOSIDASE"/>
    <property type="match status" value="1"/>
</dbReference>
<sequence>MFNHFNMGTFTNEEWATPNQNPMTFAPPSVNCAQWAAAAKSAKMSYGVLTTKHHDGFCLWPSKYNSYNVANSGYRHDIVSQYVTAFREAGLKVGLYFSIWDRTYPVQAYGGHVSDTTQAIQPSNITYILNQIRELLTNYGQIDIWVNDGYAWQMGQQQVPYQQVRELVKSLQPNIIMIDHGALTVPFLGDAIYFEEPMGVTSPANNTYASAQGTTITPAGWFWHPQDPTTDPMSQADIVNHLTTLEPRWTSFLLNCPPNRSGLLDDNIVTRLQEVGAAWSPNSSRPKLPTQPNRCEHPVTPVAAYASAWHSGEGPMRAIDGYSDKDAETCWSTWSSDGSLTLPQSITIDLGGTYSGIGALEYLPKQFNRNNSTDGDITSFRILTSTDGVSFTQVASGNWDADHTMKYVEWPAANAAYVRIEAQAGTGGYCNINNLRVGGRTTKPALVADTTFPVANKQYRIINANSMKALDVGDGQVSNATPVVQNPVASSPTQYWTFERDVSGYFKIRNVSSNKLLEIGNLSRANNAVAQVWDDATAPQQEWSVTRLSSANFMLLNRLSFLSLNVKDGSPSTGATVNQYEFNQAAQEMWQISAV</sequence>
<evidence type="ECO:0000256" key="2">
    <source>
        <dbReference type="ARBA" id="ARBA00007951"/>
    </source>
</evidence>
<dbReference type="InterPro" id="IPR000772">
    <property type="entry name" value="Ricin_B_lectin"/>
</dbReference>
<evidence type="ECO:0000256" key="3">
    <source>
        <dbReference type="ARBA" id="ARBA00012662"/>
    </source>
</evidence>
<dbReference type="SUPFAM" id="SSF51445">
    <property type="entry name" value="(Trans)glycosidases"/>
    <property type="match status" value="1"/>
</dbReference>
<dbReference type="InterPro" id="IPR017853">
    <property type="entry name" value="GH"/>
</dbReference>
<dbReference type="Gene3D" id="2.60.120.260">
    <property type="entry name" value="Galactose-binding domain-like"/>
    <property type="match status" value="1"/>
</dbReference>
<evidence type="ECO:0000256" key="5">
    <source>
        <dbReference type="ARBA" id="ARBA00022801"/>
    </source>
</evidence>
<dbReference type="PANTHER" id="PTHR10030:SF37">
    <property type="entry name" value="ALPHA-L-FUCOSIDASE-RELATED"/>
    <property type="match status" value="1"/>
</dbReference>
<dbReference type="Proteomes" id="UP000594892">
    <property type="component" value="Chromosome 1"/>
</dbReference>
<dbReference type="InterPro" id="IPR008979">
    <property type="entry name" value="Galactose-bd-like_sf"/>
</dbReference>
<dbReference type="Pfam" id="PF01120">
    <property type="entry name" value="Alpha_L_fucos"/>
    <property type="match status" value="1"/>
</dbReference>
<dbReference type="SMART" id="SM00812">
    <property type="entry name" value="Alpha_L_fucos"/>
    <property type="match status" value="1"/>
</dbReference>
<evidence type="ECO:0000259" key="7">
    <source>
        <dbReference type="PROSITE" id="PS50022"/>
    </source>
</evidence>
<gene>
    <name evidence="8" type="ORF">I6H06_02040</name>
</gene>
<dbReference type="Pfam" id="PF14200">
    <property type="entry name" value="RicinB_lectin_2"/>
    <property type="match status" value="1"/>
</dbReference>
<evidence type="ECO:0000313" key="8">
    <source>
        <dbReference type="EMBL" id="QPQ91270.1"/>
    </source>
</evidence>
<dbReference type="Gene3D" id="3.20.20.80">
    <property type="entry name" value="Glycosidases"/>
    <property type="match status" value="1"/>
</dbReference>
<dbReference type="InterPro" id="IPR000933">
    <property type="entry name" value="Glyco_hydro_29"/>
</dbReference>
<evidence type="ECO:0000313" key="9">
    <source>
        <dbReference type="Proteomes" id="UP000594892"/>
    </source>
</evidence>
<dbReference type="GO" id="GO:0004560">
    <property type="term" value="F:alpha-L-fucosidase activity"/>
    <property type="evidence" value="ECO:0007669"/>
    <property type="project" value="InterPro"/>
</dbReference>
<comment type="function">
    <text evidence="1">Alpha-L-fucosidase is responsible for hydrolyzing the alpha-1,6-linked fucose joined to the reducing-end N-acetylglucosamine of the carbohydrate moieties of glycoproteins.</text>
</comment>
<dbReference type="InterPro" id="IPR000421">
    <property type="entry name" value="FA58C"/>
</dbReference>